<dbReference type="Proteomes" id="UP001556692">
    <property type="component" value="Unassembled WGS sequence"/>
</dbReference>
<dbReference type="EMBL" id="JBDPGJ010000003">
    <property type="protein sequence ID" value="MEX0406756.1"/>
    <property type="molecule type" value="Genomic_DNA"/>
</dbReference>
<protein>
    <recommendedName>
        <fullName evidence="3">Transcriptional regulator</fullName>
    </recommendedName>
</protein>
<evidence type="ECO:0000313" key="2">
    <source>
        <dbReference type="Proteomes" id="UP001556692"/>
    </source>
</evidence>
<evidence type="ECO:0008006" key="3">
    <source>
        <dbReference type="Google" id="ProtNLM"/>
    </source>
</evidence>
<organism evidence="1 2">
    <name type="scientific">Aquibium pacificus</name>
    <dbReference type="NCBI Taxonomy" id="3153579"/>
    <lineage>
        <taxon>Bacteria</taxon>
        <taxon>Pseudomonadati</taxon>
        <taxon>Pseudomonadota</taxon>
        <taxon>Alphaproteobacteria</taxon>
        <taxon>Hyphomicrobiales</taxon>
        <taxon>Phyllobacteriaceae</taxon>
        <taxon>Aquibium</taxon>
    </lineage>
</organism>
<dbReference type="InterPro" id="IPR036390">
    <property type="entry name" value="WH_DNA-bd_sf"/>
</dbReference>
<dbReference type="SUPFAM" id="SSF46785">
    <property type="entry name" value="Winged helix' DNA-binding domain"/>
    <property type="match status" value="1"/>
</dbReference>
<comment type="caution">
    <text evidence="1">The sequence shown here is derived from an EMBL/GenBank/DDBJ whole genome shotgun (WGS) entry which is preliminary data.</text>
</comment>
<name>A0ABV3SLI4_9HYPH</name>
<evidence type="ECO:0000313" key="1">
    <source>
        <dbReference type="EMBL" id="MEX0406756.1"/>
    </source>
</evidence>
<reference evidence="1 2" key="1">
    <citation type="submission" date="2024-05" db="EMBL/GenBank/DDBJ databases">
        <authorList>
            <person name="Jiang F."/>
        </authorList>
    </citation>
    <scope>NUCLEOTIDE SEQUENCE [LARGE SCALE GENOMIC DNA]</scope>
    <source>
        <strain evidence="1 2">LZ166</strain>
    </source>
</reference>
<proteinExistence type="predicted"/>
<gene>
    <name evidence="1" type="ORF">ABGN05_13875</name>
</gene>
<dbReference type="RefSeq" id="WP_367954638.1">
    <property type="nucleotide sequence ID" value="NZ_JBDPGJ010000003.1"/>
</dbReference>
<accession>A0ABV3SLI4</accession>
<keyword evidence="2" id="KW-1185">Reference proteome</keyword>
<sequence length="121" mass="13785">MKIDLIEMVEYSFGSVWALELLLLLHRKPDRSWSHDELVGELRSSDVVVQESLQRLLASGLIVMENGKARYAPTSTEVDNLVSLLDEEYRARPTLIRRMIVQGPAEKLKTFSDAFKLKPGQ</sequence>